<keyword evidence="2" id="KW-0472">Membrane</keyword>
<feature type="transmembrane region" description="Helical" evidence="2">
    <location>
        <begin position="531"/>
        <end position="548"/>
    </location>
</feature>
<reference evidence="3" key="1">
    <citation type="submission" date="2021-02" db="EMBL/GenBank/DDBJ databases">
        <authorList>
            <person name="Dougan E. K."/>
            <person name="Rhodes N."/>
            <person name="Thang M."/>
            <person name="Chan C."/>
        </authorList>
    </citation>
    <scope>NUCLEOTIDE SEQUENCE</scope>
</reference>
<proteinExistence type="predicted"/>
<dbReference type="AlphaFoldDB" id="A0A812TE78"/>
<dbReference type="InterPro" id="IPR011990">
    <property type="entry name" value="TPR-like_helical_dom_sf"/>
</dbReference>
<protein>
    <submittedName>
        <fullName evidence="3">OEP61 protein</fullName>
    </submittedName>
</protein>
<sequence length="551" mass="59720">MFSPEMLKAAQGMMANMSPEDMQRMTQMAANMDPSVMEGMMKNMGGNVPAMDSGQMQEQMKRMGQMSPDELKSSMSQAQQQMGGQKQYMYNASMQLKNEGNDHIKAQKYSDALRAYSKALENLKPFAGDDISQLRLSLMLNSAMCHLKQSDPARCVEVCEEALQINSQSVKALFRRGLARVGLGQLAGGVADIKFAAKLSPDDTGLVEGHVLAAMGQRGAVLQDKTIASELQRVEKDCMGKGVSSEAIDAAQQKVEEAATKGSSASSASSPSTSFPSAGGQNVEQAMEQISKNPEMVSQATEMMKNMSPEDIERMMASAPLPPGVDKETARKRMEAVSKNPEMLKTAMDTLSSMPEEERKRMLQSAAAGSGGAAPDFSKMGDLMKDPAAMKSAMAAASAMGQGSGPEADLMKKMTESPEMMDAMTNMMKNIPPEQMQKMMDMSMKMKSGGDGTQDPSQMLNDPEMMKAAEEMMKNMSPEALQSMAKSAGMEVSESQAKMISRVMPFMMKALKLWGHVKGMFSAMFSPRGRIVLAVVILLVAVGQHYYFSEK</sequence>
<accession>A0A812TE78</accession>
<keyword evidence="4" id="KW-1185">Reference proteome</keyword>
<feature type="compositionally biased region" description="Low complexity" evidence="1">
    <location>
        <begin position="260"/>
        <end position="279"/>
    </location>
</feature>
<keyword evidence="2" id="KW-0812">Transmembrane</keyword>
<keyword evidence="2" id="KW-1133">Transmembrane helix</keyword>
<comment type="caution">
    <text evidence="3">The sequence shown here is derived from an EMBL/GenBank/DDBJ whole genome shotgun (WGS) entry which is preliminary data.</text>
</comment>
<evidence type="ECO:0000256" key="2">
    <source>
        <dbReference type="SAM" id="Phobius"/>
    </source>
</evidence>
<dbReference type="Gene3D" id="1.25.40.10">
    <property type="entry name" value="Tetratricopeptide repeat domain"/>
    <property type="match status" value="1"/>
</dbReference>
<dbReference type="OrthoDB" id="298012at2759"/>
<dbReference type="Proteomes" id="UP000601435">
    <property type="component" value="Unassembled WGS sequence"/>
</dbReference>
<feature type="region of interest" description="Disordered" evidence="1">
    <location>
        <begin position="254"/>
        <end position="284"/>
    </location>
</feature>
<dbReference type="EMBL" id="CAJNJA010024176">
    <property type="protein sequence ID" value="CAE7522896.1"/>
    <property type="molecule type" value="Genomic_DNA"/>
</dbReference>
<dbReference type="InterPro" id="IPR019734">
    <property type="entry name" value="TPR_rpt"/>
</dbReference>
<evidence type="ECO:0000313" key="3">
    <source>
        <dbReference type="EMBL" id="CAE7522896.1"/>
    </source>
</evidence>
<dbReference type="SUPFAM" id="SSF48452">
    <property type="entry name" value="TPR-like"/>
    <property type="match status" value="1"/>
</dbReference>
<gene>
    <name evidence="3" type="primary">OEP61</name>
    <name evidence="3" type="ORF">SNEC2469_LOCUS14958</name>
</gene>
<dbReference type="SMART" id="SM00028">
    <property type="entry name" value="TPR"/>
    <property type="match status" value="3"/>
</dbReference>
<organism evidence="3 4">
    <name type="scientific">Symbiodinium necroappetens</name>
    <dbReference type="NCBI Taxonomy" id="1628268"/>
    <lineage>
        <taxon>Eukaryota</taxon>
        <taxon>Sar</taxon>
        <taxon>Alveolata</taxon>
        <taxon>Dinophyceae</taxon>
        <taxon>Suessiales</taxon>
        <taxon>Symbiodiniaceae</taxon>
        <taxon>Symbiodinium</taxon>
    </lineage>
</organism>
<dbReference type="PANTHER" id="PTHR48433:SF1">
    <property type="entry name" value="OUTER ENVELOPE PROTEIN 61-LIKE"/>
    <property type="match status" value="1"/>
</dbReference>
<name>A0A812TE78_9DINO</name>
<evidence type="ECO:0000313" key="4">
    <source>
        <dbReference type="Proteomes" id="UP000601435"/>
    </source>
</evidence>
<dbReference type="InterPro" id="IPR053319">
    <property type="entry name" value="OEP61"/>
</dbReference>
<dbReference type="PANTHER" id="PTHR48433">
    <property type="entry name" value="OUTER ENVELOPE PROTEIN 61-LIKE"/>
    <property type="match status" value="1"/>
</dbReference>
<evidence type="ECO:0000256" key="1">
    <source>
        <dbReference type="SAM" id="MobiDB-lite"/>
    </source>
</evidence>